<dbReference type="SMART" id="SM00558">
    <property type="entry name" value="JmjC"/>
    <property type="match status" value="1"/>
</dbReference>
<evidence type="ECO:0000313" key="11">
    <source>
        <dbReference type="EMBL" id="KAH8105461.1"/>
    </source>
</evidence>
<sequence>MSHSASSTPSLTPSRSASPEAPVQPDHFYGNDNASAVSSPHGKPWLDPADDPLAQRGIPVFKPTMVEFQDFERYMNRIECWGMRSGIVKVIPPKEWTDALPSVIPQLGDVKLKSPIEQHMIGHGGLFRQQNIEKRKIFSVREWAEMCATDDLRAPGKDEIELRSGAGAPAKRKPRRVPKKAKDGVVDEQGLAGVVMVKDEPEVDDGVHVAMDVDEGITATILTADASDNNHAHQPSSTQVPVDENNADAEQLQGAEGGSSRKKGRAKQTGATKEAQLAERAAKDATFLQDFKPLDDWLPPKTTNADYTPDFCKELERRYWRNCGLGKAPWYGADLLGSLFTDDTKAWNVAHLPSTLSRLLPASSKGLPGVNTPYLYFGMWRATFAWHVEDMDLFSINYIHFGAPKFWYAMPQARSGALEQTMKGYFPRDIMECPQFLRHKSFLASPTVLGQSSCRPNTLVQRQGEFVITYPKGYHAGFNLGFNCAESVNFALDSWLDLGRKAKICTCVNYSVRIDVDQLLADREAERLEAEVKPKAEIELLDASNGRKRKAGDAEEIEETNVEQSEQPSKKLKIRISKPVSNEGADVATPAAVPVGTAFPSKPKVLLKLGPQPKAPEVEAFPCCLCVSTRRDGLLRVINPPFGRKEGASGSGKSEPWMAHEECASVVPETWVDEIDIGVNPHTGALVRERVVLGVDAIVKDRWNLKCSACSKTRQKAHGAPVQCTKGRCPRAFHVSCARDGAATNIVYNVLGFTEKEVISVDQAPPANGIPAQYHQTAQPPPPMASLQPPVPMPGQQSFHAPTPQLTAGPSHIEPNPSAQYQSQSPVKVVRKLEVSVLCPQHNPAISDAKKAQKQDKIKAALLALPPMARIKLRVSAGVFEVTLVSVMEETGCVEVLWDRGLKREFRWGSVVFGKTEDVVGHKPAEPATGPDANREFIEEGIWDC</sequence>
<accession>A0A8K0XTC8</accession>
<feature type="region of interest" description="Disordered" evidence="7">
    <location>
        <begin position="1"/>
        <end position="50"/>
    </location>
</feature>
<dbReference type="Pfam" id="PF13771">
    <property type="entry name" value="zf-HC5HC2H"/>
    <property type="match status" value="1"/>
</dbReference>
<dbReference type="InterPro" id="IPR003349">
    <property type="entry name" value="JmjN"/>
</dbReference>
<keyword evidence="3" id="KW-0479">Metal-binding</keyword>
<dbReference type="GO" id="GO:0051864">
    <property type="term" value="F:histone H3K36 demethylase activity"/>
    <property type="evidence" value="ECO:0007669"/>
    <property type="project" value="TreeGrafter"/>
</dbReference>
<dbReference type="AlphaFoldDB" id="A0A8K0XTC8"/>
<comment type="caution">
    <text evidence="11">The sequence shown here is derived from an EMBL/GenBank/DDBJ whole genome shotgun (WGS) entry which is preliminary data.</text>
</comment>
<feature type="domain" description="JmjN" evidence="8">
    <location>
        <begin position="58"/>
        <end position="99"/>
    </location>
</feature>
<dbReference type="SUPFAM" id="SSF51197">
    <property type="entry name" value="Clavaminate synthase-like"/>
    <property type="match status" value="1"/>
</dbReference>
<feature type="compositionally biased region" description="Pro residues" evidence="7">
    <location>
        <begin position="779"/>
        <end position="793"/>
    </location>
</feature>
<organism evidence="11 12">
    <name type="scientific">Cristinia sonorae</name>
    <dbReference type="NCBI Taxonomy" id="1940300"/>
    <lineage>
        <taxon>Eukaryota</taxon>
        <taxon>Fungi</taxon>
        <taxon>Dikarya</taxon>
        <taxon>Basidiomycota</taxon>
        <taxon>Agaricomycotina</taxon>
        <taxon>Agaricomycetes</taxon>
        <taxon>Agaricomycetidae</taxon>
        <taxon>Agaricales</taxon>
        <taxon>Pleurotineae</taxon>
        <taxon>Stephanosporaceae</taxon>
        <taxon>Cristinia</taxon>
    </lineage>
</organism>
<proteinExistence type="inferred from homology"/>
<evidence type="ECO:0000256" key="2">
    <source>
        <dbReference type="ARBA" id="ARBA00012900"/>
    </source>
</evidence>
<dbReference type="OrthoDB" id="9547406at2759"/>
<name>A0A8K0XTC8_9AGAR</name>
<dbReference type="InterPro" id="IPR013083">
    <property type="entry name" value="Znf_RING/FYVE/PHD"/>
</dbReference>
<feature type="region of interest" description="Disordered" evidence="7">
    <location>
        <begin position="158"/>
        <end position="185"/>
    </location>
</feature>
<evidence type="ECO:0000256" key="6">
    <source>
        <dbReference type="ARBA" id="ARBA00049349"/>
    </source>
</evidence>
<dbReference type="Gene3D" id="2.60.120.650">
    <property type="entry name" value="Cupin"/>
    <property type="match status" value="2"/>
</dbReference>
<dbReference type="PROSITE" id="PS51183">
    <property type="entry name" value="JMJN"/>
    <property type="match status" value="1"/>
</dbReference>
<dbReference type="GO" id="GO:0010468">
    <property type="term" value="P:regulation of gene expression"/>
    <property type="evidence" value="ECO:0007669"/>
    <property type="project" value="TreeGrafter"/>
</dbReference>
<dbReference type="Proteomes" id="UP000813824">
    <property type="component" value="Unassembled WGS sequence"/>
</dbReference>
<evidence type="ECO:0000259" key="9">
    <source>
        <dbReference type="PROSITE" id="PS51184"/>
    </source>
</evidence>
<gene>
    <name evidence="11" type="ORF">BXZ70DRAFT_527751</name>
</gene>
<dbReference type="InterPro" id="IPR003347">
    <property type="entry name" value="JmjC_dom"/>
</dbReference>
<dbReference type="GO" id="GO:0005634">
    <property type="term" value="C:nucleus"/>
    <property type="evidence" value="ECO:0007669"/>
    <property type="project" value="TreeGrafter"/>
</dbReference>
<dbReference type="PROSITE" id="PS51184">
    <property type="entry name" value="JMJC"/>
    <property type="match status" value="1"/>
</dbReference>
<feature type="region of interest" description="Disordered" evidence="7">
    <location>
        <begin position="250"/>
        <end position="273"/>
    </location>
</feature>
<dbReference type="EMBL" id="JAEVFJ010000004">
    <property type="protein sequence ID" value="KAH8105461.1"/>
    <property type="molecule type" value="Genomic_DNA"/>
</dbReference>
<dbReference type="GO" id="GO:0140684">
    <property type="term" value="F:histone H3K9me2/H3K9me3 demethylase activity"/>
    <property type="evidence" value="ECO:0007669"/>
    <property type="project" value="UniProtKB-EC"/>
</dbReference>
<dbReference type="EC" id="1.14.11.66" evidence="2"/>
<evidence type="ECO:0000256" key="7">
    <source>
        <dbReference type="SAM" id="MobiDB-lite"/>
    </source>
</evidence>
<dbReference type="Gene3D" id="3.30.40.10">
    <property type="entry name" value="Zinc/RING finger domain, C3HC4 (zinc finger)"/>
    <property type="match status" value="1"/>
</dbReference>
<dbReference type="GO" id="GO:0000785">
    <property type="term" value="C:chromatin"/>
    <property type="evidence" value="ECO:0007669"/>
    <property type="project" value="TreeGrafter"/>
</dbReference>
<dbReference type="Pfam" id="PF02375">
    <property type="entry name" value="JmjN"/>
    <property type="match status" value="1"/>
</dbReference>
<feature type="compositionally biased region" description="Polar residues" evidence="7">
    <location>
        <begin position="1"/>
        <end position="17"/>
    </location>
</feature>
<comment type="similarity">
    <text evidence="1">Belongs to the JHDM3 histone demethylase family.</text>
</comment>
<feature type="compositionally biased region" description="Basic residues" evidence="7">
    <location>
        <begin position="170"/>
        <end position="179"/>
    </location>
</feature>
<feature type="domain" description="JmjC" evidence="9">
    <location>
        <begin position="341"/>
        <end position="507"/>
    </location>
</feature>
<dbReference type="InterPro" id="IPR034732">
    <property type="entry name" value="EPHD"/>
</dbReference>
<evidence type="ECO:0000313" key="12">
    <source>
        <dbReference type="Proteomes" id="UP000813824"/>
    </source>
</evidence>
<evidence type="ECO:0000256" key="4">
    <source>
        <dbReference type="ARBA" id="ARBA00022771"/>
    </source>
</evidence>
<dbReference type="PANTHER" id="PTHR10694:SF7">
    <property type="entry name" value="[HISTONE H3]-TRIMETHYL-L-LYSINE(9) DEMETHYLASE"/>
    <property type="match status" value="1"/>
</dbReference>
<evidence type="ECO:0000259" key="8">
    <source>
        <dbReference type="PROSITE" id="PS51183"/>
    </source>
</evidence>
<feature type="region of interest" description="Disordered" evidence="7">
    <location>
        <begin position="549"/>
        <end position="572"/>
    </location>
</feature>
<keyword evidence="12" id="KW-1185">Reference proteome</keyword>
<feature type="domain" description="PHD-type" evidence="10">
    <location>
        <begin position="621"/>
        <end position="758"/>
    </location>
</feature>
<dbReference type="CDD" id="cd15571">
    <property type="entry name" value="ePHD"/>
    <property type="match status" value="1"/>
</dbReference>
<evidence type="ECO:0000256" key="5">
    <source>
        <dbReference type="ARBA" id="ARBA00022833"/>
    </source>
</evidence>
<reference evidence="11" key="1">
    <citation type="journal article" date="2021" name="New Phytol.">
        <title>Evolutionary innovations through gain and loss of genes in the ectomycorrhizal Boletales.</title>
        <authorList>
            <person name="Wu G."/>
            <person name="Miyauchi S."/>
            <person name="Morin E."/>
            <person name="Kuo A."/>
            <person name="Drula E."/>
            <person name="Varga T."/>
            <person name="Kohler A."/>
            <person name="Feng B."/>
            <person name="Cao Y."/>
            <person name="Lipzen A."/>
            <person name="Daum C."/>
            <person name="Hundley H."/>
            <person name="Pangilinan J."/>
            <person name="Johnson J."/>
            <person name="Barry K."/>
            <person name="LaButti K."/>
            <person name="Ng V."/>
            <person name="Ahrendt S."/>
            <person name="Min B."/>
            <person name="Choi I.G."/>
            <person name="Park H."/>
            <person name="Plett J.M."/>
            <person name="Magnuson J."/>
            <person name="Spatafora J.W."/>
            <person name="Nagy L.G."/>
            <person name="Henrissat B."/>
            <person name="Grigoriev I.V."/>
            <person name="Yang Z.L."/>
            <person name="Xu J."/>
            <person name="Martin F.M."/>
        </authorList>
    </citation>
    <scope>NUCLEOTIDE SEQUENCE</scope>
    <source>
        <strain evidence="11">KKN 215</strain>
    </source>
</reference>
<protein>
    <recommendedName>
        <fullName evidence="2">[histone H3]-trimethyl-L-lysine(9) demethylase</fullName>
        <ecNumber evidence="2">1.14.11.66</ecNumber>
    </recommendedName>
</protein>
<keyword evidence="5" id="KW-0862">Zinc</keyword>
<feature type="compositionally biased region" description="Polar residues" evidence="7">
    <location>
        <begin position="795"/>
        <end position="808"/>
    </location>
</feature>
<feature type="region of interest" description="Disordered" evidence="7">
    <location>
        <begin position="767"/>
        <end position="821"/>
    </location>
</feature>
<evidence type="ECO:0000259" key="10">
    <source>
        <dbReference type="PROSITE" id="PS51805"/>
    </source>
</evidence>
<dbReference type="GO" id="GO:0008270">
    <property type="term" value="F:zinc ion binding"/>
    <property type="evidence" value="ECO:0007669"/>
    <property type="project" value="UniProtKB-KW"/>
</dbReference>
<comment type="catalytic activity">
    <reaction evidence="6">
        <text>N(6),N(6),N(6)-trimethyl-L-lysyl(9)-[histone H3] + 2 2-oxoglutarate + 2 O2 = N(6)-methyl-L-lysyl(9)-[histone H3] + 2 formaldehyde + 2 succinate + 2 CO2</text>
        <dbReference type="Rhea" id="RHEA:60200"/>
        <dbReference type="Rhea" id="RHEA-COMP:15538"/>
        <dbReference type="Rhea" id="RHEA-COMP:15542"/>
        <dbReference type="ChEBI" id="CHEBI:15379"/>
        <dbReference type="ChEBI" id="CHEBI:16526"/>
        <dbReference type="ChEBI" id="CHEBI:16810"/>
        <dbReference type="ChEBI" id="CHEBI:16842"/>
        <dbReference type="ChEBI" id="CHEBI:30031"/>
        <dbReference type="ChEBI" id="CHEBI:61929"/>
        <dbReference type="ChEBI" id="CHEBI:61961"/>
        <dbReference type="EC" id="1.14.11.66"/>
    </reaction>
</comment>
<dbReference type="SMART" id="SM00545">
    <property type="entry name" value="JmjN"/>
    <property type="match status" value="1"/>
</dbReference>
<evidence type="ECO:0000256" key="1">
    <source>
        <dbReference type="ARBA" id="ARBA00009711"/>
    </source>
</evidence>
<keyword evidence="4" id="KW-0863">Zinc-finger</keyword>
<evidence type="ECO:0000256" key="3">
    <source>
        <dbReference type="ARBA" id="ARBA00022723"/>
    </source>
</evidence>
<dbReference type="PANTHER" id="PTHR10694">
    <property type="entry name" value="LYSINE-SPECIFIC DEMETHYLASE"/>
    <property type="match status" value="1"/>
</dbReference>
<dbReference type="PROSITE" id="PS51805">
    <property type="entry name" value="EPHD"/>
    <property type="match status" value="1"/>
</dbReference>
<dbReference type="Pfam" id="PF02373">
    <property type="entry name" value="JmjC"/>
    <property type="match status" value="1"/>
</dbReference>